<comment type="function">
    <text evidence="13">Is probably a protein kinase regulator of UbiI activity which is involved in aerobic coenzyme Q (ubiquinone) biosynthesis.</text>
</comment>
<dbReference type="NCBIfam" id="TIGR01982">
    <property type="entry name" value="UbiB"/>
    <property type="match status" value="1"/>
</dbReference>
<keyword evidence="11 13" id="KW-1133">Transmembrane helix</keyword>
<comment type="caution">
    <text evidence="13">Lacks conserved residue(s) required for the propagation of feature annotation.</text>
</comment>
<evidence type="ECO:0000313" key="16">
    <source>
        <dbReference type="Proteomes" id="UP000271868"/>
    </source>
</evidence>
<evidence type="ECO:0000256" key="2">
    <source>
        <dbReference type="ARBA" id="ARBA00009670"/>
    </source>
</evidence>
<dbReference type="Pfam" id="PF03109">
    <property type="entry name" value="ABC1"/>
    <property type="match status" value="1"/>
</dbReference>
<dbReference type="Proteomes" id="UP000271868">
    <property type="component" value="Unassembled WGS sequence"/>
</dbReference>
<proteinExistence type="inferred from homology"/>
<dbReference type="InterPro" id="IPR050154">
    <property type="entry name" value="UbiB_kinase"/>
</dbReference>
<dbReference type="GO" id="GO:0005524">
    <property type="term" value="F:ATP binding"/>
    <property type="evidence" value="ECO:0007669"/>
    <property type="project" value="UniProtKB-KW"/>
</dbReference>
<keyword evidence="5 13" id="KW-0808">Transferase</keyword>
<evidence type="ECO:0000256" key="3">
    <source>
        <dbReference type="ARBA" id="ARBA00022475"/>
    </source>
</evidence>
<feature type="domain" description="ABC1 atypical kinase-like" evidence="14">
    <location>
        <begin position="89"/>
        <end position="342"/>
    </location>
</feature>
<dbReference type="EC" id="2.7.-.-" evidence="13"/>
<reference evidence="15 16" key="1">
    <citation type="submission" date="2018-11" db="EMBL/GenBank/DDBJ databases">
        <title>Genomic Encyclopedia of Type Strains, Phase IV (KMG-IV): sequencing the most valuable type-strain genomes for metagenomic binning, comparative biology and taxonomic classification.</title>
        <authorList>
            <person name="Goeker M."/>
        </authorList>
    </citation>
    <scope>NUCLEOTIDE SEQUENCE [LARGE SCALE GENOMIC DNA]</scope>
    <source>
        <strain evidence="15 16">DSM 15985</strain>
    </source>
</reference>
<keyword evidence="6 13" id="KW-0831">Ubiquinone biosynthesis</keyword>
<keyword evidence="16" id="KW-1185">Reference proteome</keyword>
<dbReference type="HAMAP" id="MF_00414">
    <property type="entry name" value="UbiB"/>
    <property type="match status" value="1"/>
</dbReference>
<name>A0AAX1WZ21_9BURK</name>
<dbReference type="InterPro" id="IPR004147">
    <property type="entry name" value="ABC1_dom"/>
</dbReference>
<evidence type="ECO:0000256" key="8">
    <source>
        <dbReference type="ARBA" id="ARBA00022741"/>
    </source>
</evidence>
<dbReference type="GO" id="GO:0004672">
    <property type="term" value="F:protein kinase activity"/>
    <property type="evidence" value="ECO:0007669"/>
    <property type="project" value="UniProtKB-UniRule"/>
</dbReference>
<comment type="similarity">
    <text evidence="13">Belongs to the ABC1 family. UbiB subfamily.</text>
</comment>
<dbReference type="PANTHER" id="PTHR10566">
    <property type="entry name" value="CHAPERONE-ACTIVITY OF BC1 COMPLEX CABC1 -RELATED"/>
    <property type="match status" value="1"/>
</dbReference>
<feature type="active site" description="Proton acceptor" evidence="13">
    <location>
        <position position="286"/>
    </location>
</feature>
<organism evidence="15 16">
    <name type="scientific">Diaphorobacter nitroreducens</name>
    <dbReference type="NCBI Taxonomy" id="164759"/>
    <lineage>
        <taxon>Bacteria</taxon>
        <taxon>Pseudomonadati</taxon>
        <taxon>Pseudomonadota</taxon>
        <taxon>Betaproteobacteria</taxon>
        <taxon>Burkholderiales</taxon>
        <taxon>Comamonadaceae</taxon>
        <taxon>Diaphorobacter</taxon>
    </lineage>
</organism>
<comment type="pathway">
    <text evidence="1 13">Cofactor biosynthesis; ubiquinone biosynthesis [regulation].</text>
</comment>
<dbReference type="InterPro" id="IPR011009">
    <property type="entry name" value="Kinase-like_dom_sf"/>
</dbReference>
<evidence type="ECO:0000256" key="7">
    <source>
        <dbReference type="ARBA" id="ARBA00022692"/>
    </source>
</evidence>
<keyword evidence="10 13" id="KW-0067">ATP-binding</keyword>
<comment type="subcellular location">
    <subcellularLocation>
        <location evidence="13">Cell membrane</location>
        <topology evidence="13">Single-pass membrane protein</topology>
    </subcellularLocation>
</comment>
<protein>
    <recommendedName>
        <fullName evidence="13">Probable protein kinase UbiB</fullName>
        <ecNumber evidence="13">2.7.-.-</ecNumber>
    </recommendedName>
    <alternativeName>
        <fullName evidence="13">Ubiquinone biosynthesis protein UbiB</fullName>
    </alternativeName>
</protein>
<accession>A0AAX1WZ21</accession>
<feature type="transmembrane region" description="Helical" evidence="13">
    <location>
        <begin position="498"/>
        <end position="516"/>
    </location>
</feature>
<dbReference type="RefSeq" id="WP_123675067.1">
    <property type="nucleotide sequence ID" value="NZ_RJVL01000001.1"/>
</dbReference>
<evidence type="ECO:0000313" key="15">
    <source>
        <dbReference type="EMBL" id="ROR50783.1"/>
    </source>
</evidence>
<evidence type="ECO:0000256" key="5">
    <source>
        <dbReference type="ARBA" id="ARBA00022679"/>
    </source>
</evidence>
<feature type="binding site" evidence="13">
    <location>
        <begin position="125"/>
        <end position="133"/>
    </location>
    <ligand>
        <name>ATP</name>
        <dbReference type="ChEBI" id="CHEBI:30616"/>
    </ligand>
</feature>
<evidence type="ECO:0000256" key="6">
    <source>
        <dbReference type="ARBA" id="ARBA00022688"/>
    </source>
</evidence>
<dbReference type="AlphaFoldDB" id="A0AAX1WZ21"/>
<evidence type="ECO:0000256" key="4">
    <source>
        <dbReference type="ARBA" id="ARBA00022519"/>
    </source>
</evidence>
<keyword evidence="3 13" id="KW-1003">Cell membrane</keyword>
<dbReference type="GO" id="GO:0005886">
    <property type="term" value="C:plasma membrane"/>
    <property type="evidence" value="ECO:0007669"/>
    <property type="project" value="UniProtKB-SubCell"/>
</dbReference>
<evidence type="ECO:0000256" key="1">
    <source>
        <dbReference type="ARBA" id="ARBA00005020"/>
    </source>
</evidence>
<gene>
    <name evidence="13" type="primary">ubiB</name>
    <name evidence="15" type="ORF">EDC60_0540</name>
</gene>
<keyword evidence="7 13" id="KW-0812">Transmembrane</keyword>
<evidence type="ECO:0000256" key="10">
    <source>
        <dbReference type="ARBA" id="ARBA00022840"/>
    </source>
</evidence>
<dbReference type="GO" id="GO:0010795">
    <property type="term" value="P:regulation of ubiquinone biosynthetic process"/>
    <property type="evidence" value="ECO:0007669"/>
    <property type="project" value="UniProtKB-UniRule"/>
</dbReference>
<dbReference type="NCBIfam" id="NF003404">
    <property type="entry name" value="PRK04750.1"/>
    <property type="match status" value="1"/>
</dbReference>
<evidence type="ECO:0000256" key="12">
    <source>
        <dbReference type="ARBA" id="ARBA00023136"/>
    </source>
</evidence>
<keyword evidence="8 13" id="KW-0547">Nucleotide-binding</keyword>
<evidence type="ECO:0000256" key="9">
    <source>
        <dbReference type="ARBA" id="ARBA00022777"/>
    </source>
</evidence>
<evidence type="ECO:0000256" key="11">
    <source>
        <dbReference type="ARBA" id="ARBA00022989"/>
    </source>
</evidence>
<evidence type="ECO:0000256" key="13">
    <source>
        <dbReference type="HAMAP-Rule" id="MF_00414"/>
    </source>
</evidence>
<dbReference type="InterPro" id="IPR010232">
    <property type="entry name" value="UbiB"/>
</dbReference>
<dbReference type="GO" id="GO:0006744">
    <property type="term" value="P:ubiquinone biosynthetic process"/>
    <property type="evidence" value="ECO:0007669"/>
    <property type="project" value="UniProtKB-KW"/>
</dbReference>
<keyword evidence="4" id="KW-0997">Cell inner membrane</keyword>
<comment type="similarity">
    <text evidence="2">Belongs to the protein kinase superfamily. ADCK protein kinase family.</text>
</comment>
<dbReference type="PANTHER" id="PTHR10566:SF113">
    <property type="entry name" value="PROTEIN ACTIVITY OF BC1 COMPLEX KINASE 7, CHLOROPLASTIC"/>
    <property type="match status" value="1"/>
</dbReference>
<dbReference type="CDD" id="cd13972">
    <property type="entry name" value="UbiB"/>
    <property type="match status" value="1"/>
</dbReference>
<keyword evidence="9 13" id="KW-0418">Kinase</keyword>
<comment type="caution">
    <text evidence="15">The sequence shown here is derived from an EMBL/GenBank/DDBJ whole genome shotgun (WGS) entry which is preliminary data.</text>
</comment>
<sequence length="521" mass="59983">MSRFARGITIVWVVLRYGLDELVLSTFRQPWLRAVTRVITFGRKLDAPRGQRLREALESLGPIFVKFGQVLSTRRDLMPPDIADELALLQDRVPPFDPDVAIATIERAFRRPIGEVFVSFDRQPVASASIAQVHFAVIRDRQGHAREVAVKVLRPGMLPVIDKDLALMRMMAGWVESLSADGKRLKPREVVAEFDNYLHDELDLVREAANAAQLRRNMQGLDLVLIPEVFWDFCHAEVLVMERMKGVPINQVDRLRSAGVDIPKLARDGVTIFFTQVFRDGFFHADMHPGNIQVSLAPETFGRYISLDFGIVGTLTEFDKEYLAQNFTAFFRRDYKRVAELHIESGWVPAHTRVNELEAAIRTVCEPYFDRPLKEISLGMVLLRLFQTSRRFQVEIQPQLVLLQKTLLNIEGLGRQLDPDLDLWSTAKPFLEKWMLDQLGPQRLWRELRAEAPHYAKILPDLPRLLHDFLRQRPHDNRVDLQELLATQKRTNRLLQSLIYGGLGFVLGLLVMQLFVRVRIF</sequence>
<evidence type="ECO:0000259" key="14">
    <source>
        <dbReference type="Pfam" id="PF03109"/>
    </source>
</evidence>
<feature type="binding site" evidence="13">
    <location>
        <position position="151"/>
    </location>
    <ligand>
        <name>ATP</name>
        <dbReference type="ChEBI" id="CHEBI:30616"/>
    </ligand>
</feature>
<dbReference type="SUPFAM" id="SSF56112">
    <property type="entry name" value="Protein kinase-like (PK-like)"/>
    <property type="match status" value="1"/>
</dbReference>
<keyword evidence="12 13" id="KW-0472">Membrane</keyword>
<dbReference type="EMBL" id="RJVL01000001">
    <property type="protein sequence ID" value="ROR50783.1"/>
    <property type="molecule type" value="Genomic_DNA"/>
</dbReference>
<dbReference type="InterPro" id="IPR045308">
    <property type="entry name" value="UbiB_bact"/>
</dbReference>